<protein>
    <submittedName>
        <fullName evidence="3">Uncharacterized protein</fullName>
    </submittedName>
</protein>
<evidence type="ECO:0000256" key="1">
    <source>
        <dbReference type="ARBA" id="ARBA00009550"/>
    </source>
</evidence>
<dbReference type="AlphaFoldDB" id="A0A8S1VE56"/>
<comment type="caution">
    <text evidence="3">The sequence shown here is derived from an EMBL/GenBank/DDBJ whole genome shotgun (WGS) entry which is preliminary data.</text>
</comment>
<evidence type="ECO:0000256" key="2">
    <source>
        <dbReference type="SAM" id="Coils"/>
    </source>
</evidence>
<dbReference type="Proteomes" id="UP000683925">
    <property type="component" value="Unassembled WGS sequence"/>
</dbReference>
<keyword evidence="2" id="KW-0175">Coiled coil</keyword>
<feature type="coiled-coil region" evidence="2">
    <location>
        <begin position="139"/>
        <end position="173"/>
    </location>
</feature>
<dbReference type="InterPro" id="IPR026183">
    <property type="entry name" value="Taxilin_fam"/>
</dbReference>
<sequence>MSTTIVDLFTQIKQLHPQQNLAEFHQKFKDDDEYKNIVKQNNNTKSNFDTTEDRQTLINQLTNIINDVKIAHKESLLSAKQFEISSAEKQKALNENANLKKQIGDFEVYRNVQHVQQEYLKEYYNIVIQKENEKSQDFIEGIQQEFEEIQTKLDNALIAKQKNEKENQVLKEKFKDKKSYVEQRNLYFDQEIKKMESLRKEKYTQMFEQINILNKSLHSELDESGKLESLRKDVALIDKHLNPHLQKESEYNQLIEKTNQLINLYNSEAERLLQQIQDYQQKIQSNQRISEQSGPFIYTQALEYKRLLQKLQQEQEKRQSLQTLKSVLQNQLK</sequence>
<evidence type="ECO:0000313" key="3">
    <source>
        <dbReference type="EMBL" id="CAD8175324.1"/>
    </source>
</evidence>
<accession>A0A8S1VE56</accession>
<dbReference type="EMBL" id="CAJJDP010000064">
    <property type="protein sequence ID" value="CAD8175324.1"/>
    <property type="molecule type" value="Genomic_DNA"/>
</dbReference>
<name>A0A8S1VE56_PAROT</name>
<organism evidence="3 4">
    <name type="scientific">Paramecium octaurelia</name>
    <dbReference type="NCBI Taxonomy" id="43137"/>
    <lineage>
        <taxon>Eukaryota</taxon>
        <taxon>Sar</taxon>
        <taxon>Alveolata</taxon>
        <taxon>Ciliophora</taxon>
        <taxon>Intramacronucleata</taxon>
        <taxon>Oligohymenophorea</taxon>
        <taxon>Peniculida</taxon>
        <taxon>Parameciidae</taxon>
        <taxon>Paramecium</taxon>
    </lineage>
</organism>
<dbReference type="Pfam" id="PF09728">
    <property type="entry name" value="Taxilin"/>
    <property type="match status" value="1"/>
</dbReference>
<reference evidence="3" key="1">
    <citation type="submission" date="2021-01" db="EMBL/GenBank/DDBJ databases">
        <authorList>
            <consortium name="Genoscope - CEA"/>
            <person name="William W."/>
        </authorList>
    </citation>
    <scope>NUCLEOTIDE SEQUENCE</scope>
</reference>
<proteinExistence type="inferred from homology"/>
<dbReference type="OrthoDB" id="10421226at2759"/>
<evidence type="ECO:0000313" key="4">
    <source>
        <dbReference type="Proteomes" id="UP000683925"/>
    </source>
</evidence>
<dbReference type="GO" id="GO:0019905">
    <property type="term" value="F:syntaxin binding"/>
    <property type="evidence" value="ECO:0007669"/>
    <property type="project" value="InterPro"/>
</dbReference>
<dbReference type="OMA" id="HCDESIM"/>
<keyword evidence="4" id="KW-1185">Reference proteome</keyword>
<comment type="similarity">
    <text evidence="1">Belongs to the taxilin family.</text>
</comment>
<gene>
    <name evidence="3" type="ORF">POCTA_138.1.T0650149</name>
</gene>
<feature type="coiled-coil region" evidence="2">
    <location>
        <begin position="255"/>
        <end position="331"/>
    </location>
</feature>